<comment type="caution">
    <text evidence="2">The sequence shown here is derived from an EMBL/GenBank/DDBJ whole genome shotgun (WGS) entry which is preliminary data.</text>
</comment>
<feature type="transmembrane region" description="Helical" evidence="1">
    <location>
        <begin position="102"/>
        <end position="123"/>
    </location>
</feature>
<dbReference type="AlphaFoldDB" id="A0A2S5R976"/>
<dbReference type="EMBL" id="PHHC01000080">
    <property type="protein sequence ID" value="PPE03857.1"/>
    <property type="molecule type" value="Genomic_DNA"/>
</dbReference>
<evidence type="ECO:0000313" key="3">
    <source>
        <dbReference type="Proteomes" id="UP000239425"/>
    </source>
</evidence>
<feature type="transmembrane region" description="Helical" evidence="1">
    <location>
        <begin position="143"/>
        <end position="160"/>
    </location>
</feature>
<gene>
    <name evidence="2" type="ORF">HCUR_00634</name>
</gene>
<feature type="transmembrane region" description="Helical" evidence="1">
    <location>
        <begin position="40"/>
        <end position="61"/>
    </location>
</feature>
<reference evidence="2 3" key="1">
    <citation type="submission" date="2017-11" db="EMBL/GenBank/DDBJ databases">
        <title>Comparative genomic analysis of Holospora spp., intranuclear symbionts of paramecia.</title>
        <authorList>
            <person name="Garushyants S.K."/>
            <person name="Beliavskaya A."/>
            <person name="Malko D.B."/>
            <person name="Logacheva M.D."/>
            <person name="Rautian M.S."/>
            <person name="Gelfand M.S."/>
        </authorList>
    </citation>
    <scope>NUCLEOTIDE SEQUENCE [LARGE SCALE GENOMIC DNA]</scope>
    <source>
        <strain evidence="3">02AZ16</strain>
    </source>
</reference>
<feature type="transmembrane region" description="Helical" evidence="1">
    <location>
        <begin position="204"/>
        <end position="227"/>
    </location>
</feature>
<proteinExistence type="predicted"/>
<evidence type="ECO:0000313" key="2">
    <source>
        <dbReference type="EMBL" id="PPE03857.1"/>
    </source>
</evidence>
<feature type="transmembrane region" description="Helical" evidence="1">
    <location>
        <begin position="67"/>
        <end position="90"/>
    </location>
</feature>
<protein>
    <submittedName>
        <fullName evidence="2">Uncharacterized protein</fullName>
    </submittedName>
</protein>
<keyword evidence="1" id="KW-0812">Transmembrane</keyword>
<sequence length="354" mass="41030">MDTRLSLVLVQQYEAMIFHLYGSSFLKNLGYSLWITTKNLLLISIFCLPFYGLGYTARFFFNTSLSLQIGGLVLLSSVSMGYFLLVPWWIHHNISRTYGMLTVAYQFSLMSVKIILFELPLILSSFKLLFIFNQIMYIPKVEFRYGVLLVIFLFFKYLSFRWNKRFFINSVSGRVEMSHVLKGTLVQALEDDLQNFLNKSWAHWFFYTFLNVLKFFGFIVFLFSFVSVSTPVEFFTLSALSMRRVSYFPSVVEIIMICFPLIIGQSIFFFIYCRYIGGMWAFLHNLTCIGTIIMATPYMIGFCILGVIPIFENGGYINSFRILTPLGSISIGILIAMSYCTFKVYKKIGAQKSR</sequence>
<accession>A0A2S5R976</accession>
<organism evidence="2 3">
    <name type="scientific">Holospora curviuscula</name>
    <dbReference type="NCBI Taxonomy" id="1082868"/>
    <lineage>
        <taxon>Bacteria</taxon>
        <taxon>Pseudomonadati</taxon>
        <taxon>Pseudomonadota</taxon>
        <taxon>Alphaproteobacteria</taxon>
        <taxon>Holosporales</taxon>
        <taxon>Holosporaceae</taxon>
        <taxon>Holospora</taxon>
    </lineage>
</organism>
<feature type="transmembrane region" description="Helical" evidence="1">
    <location>
        <begin position="285"/>
        <end position="310"/>
    </location>
</feature>
<dbReference type="RefSeq" id="WP_104206690.1">
    <property type="nucleotide sequence ID" value="NZ_PHHC01000080.1"/>
</dbReference>
<keyword evidence="1" id="KW-0472">Membrane</keyword>
<feature type="transmembrane region" description="Helical" evidence="1">
    <location>
        <begin position="322"/>
        <end position="345"/>
    </location>
</feature>
<keyword evidence="1" id="KW-1133">Transmembrane helix</keyword>
<dbReference type="Proteomes" id="UP000239425">
    <property type="component" value="Unassembled WGS sequence"/>
</dbReference>
<feature type="transmembrane region" description="Helical" evidence="1">
    <location>
        <begin position="247"/>
        <end position="273"/>
    </location>
</feature>
<evidence type="ECO:0000256" key="1">
    <source>
        <dbReference type="SAM" id="Phobius"/>
    </source>
</evidence>
<keyword evidence="3" id="KW-1185">Reference proteome</keyword>
<name>A0A2S5R976_9PROT</name>